<keyword evidence="4" id="KW-0808">Transferase</keyword>
<evidence type="ECO:0000256" key="8">
    <source>
        <dbReference type="ARBA" id="ARBA00023012"/>
    </source>
</evidence>
<gene>
    <name evidence="10" type="ORF">GCM10012280_26360</name>
</gene>
<keyword evidence="6" id="KW-0418">Kinase</keyword>
<dbReference type="CDD" id="cd16917">
    <property type="entry name" value="HATPase_UhpB-NarQ-NarX-like"/>
    <property type="match status" value="1"/>
</dbReference>
<evidence type="ECO:0000313" key="10">
    <source>
        <dbReference type="EMBL" id="GGO87581.1"/>
    </source>
</evidence>
<evidence type="ECO:0000256" key="3">
    <source>
        <dbReference type="ARBA" id="ARBA00022553"/>
    </source>
</evidence>
<dbReference type="InterPro" id="IPR003594">
    <property type="entry name" value="HATPase_dom"/>
</dbReference>
<dbReference type="Pfam" id="PF02518">
    <property type="entry name" value="HATPase_c"/>
    <property type="match status" value="1"/>
</dbReference>
<dbReference type="Pfam" id="PF07730">
    <property type="entry name" value="HisKA_3"/>
    <property type="match status" value="1"/>
</dbReference>
<evidence type="ECO:0000256" key="4">
    <source>
        <dbReference type="ARBA" id="ARBA00022679"/>
    </source>
</evidence>
<dbReference type="EC" id="2.7.13.3" evidence="2"/>
<evidence type="ECO:0000256" key="5">
    <source>
        <dbReference type="ARBA" id="ARBA00022741"/>
    </source>
</evidence>
<reference evidence="10" key="1">
    <citation type="journal article" date="2014" name="Int. J. Syst. Evol. Microbiol.">
        <title>Complete genome sequence of Corynebacterium casei LMG S-19264T (=DSM 44701T), isolated from a smear-ripened cheese.</title>
        <authorList>
            <consortium name="US DOE Joint Genome Institute (JGI-PGF)"/>
            <person name="Walter F."/>
            <person name="Albersmeier A."/>
            <person name="Kalinowski J."/>
            <person name="Ruckert C."/>
        </authorList>
    </citation>
    <scope>NUCLEOTIDE SEQUENCE</scope>
    <source>
        <strain evidence="10">CGMCC 4.7201</strain>
    </source>
</reference>
<evidence type="ECO:0000313" key="11">
    <source>
        <dbReference type="Proteomes" id="UP000641932"/>
    </source>
</evidence>
<evidence type="ECO:0000256" key="7">
    <source>
        <dbReference type="ARBA" id="ARBA00022840"/>
    </source>
</evidence>
<dbReference type="InterPro" id="IPR036890">
    <property type="entry name" value="HATPase_C_sf"/>
</dbReference>
<evidence type="ECO:0000259" key="9">
    <source>
        <dbReference type="PROSITE" id="PS50109"/>
    </source>
</evidence>
<protein>
    <recommendedName>
        <fullName evidence="2">histidine kinase</fullName>
        <ecNumber evidence="2">2.7.13.3</ecNumber>
    </recommendedName>
</protein>
<keyword evidence="11" id="KW-1185">Reference proteome</keyword>
<keyword evidence="3" id="KW-0597">Phosphoprotein</keyword>
<dbReference type="EMBL" id="BMMS01000010">
    <property type="protein sequence ID" value="GGO87581.1"/>
    <property type="molecule type" value="Genomic_DNA"/>
</dbReference>
<proteinExistence type="predicted"/>
<dbReference type="SUPFAM" id="SSF55874">
    <property type="entry name" value="ATPase domain of HSP90 chaperone/DNA topoisomerase II/histidine kinase"/>
    <property type="match status" value="1"/>
</dbReference>
<dbReference type="InterPro" id="IPR005467">
    <property type="entry name" value="His_kinase_dom"/>
</dbReference>
<keyword evidence="8" id="KW-0902">Two-component regulatory system</keyword>
<dbReference type="GO" id="GO:0046983">
    <property type="term" value="F:protein dimerization activity"/>
    <property type="evidence" value="ECO:0007669"/>
    <property type="project" value="InterPro"/>
</dbReference>
<sequence length="270" mass="29130">MTKLRGLHYTYVRNRLKATGWTADAARKDICADAALPRFRPGLMASLIERALPARLRDRTVAARTAAREEERRRLRRDLHDGLGATLAGVRLVLDSAAARLAHEPTARRLVLHAAAETARTVEEIRRIIDDLRPPDLEDAGLPVALRRLAARLDSPAVAVTAEVPDHPLDLSCTTELAAYRIASEGLANVLRHSGASTVTVRLEVEGGTLVLDVLDDGIGPSPGCRRGRGTGLASMARRAHEAGGHFALLPRPDARPGTLVRAVLPRGRA</sequence>
<dbReference type="Gene3D" id="1.20.5.1930">
    <property type="match status" value="1"/>
</dbReference>
<dbReference type="SMART" id="SM00387">
    <property type="entry name" value="HATPase_c"/>
    <property type="match status" value="1"/>
</dbReference>
<reference evidence="10" key="2">
    <citation type="submission" date="2020-09" db="EMBL/GenBank/DDBJ databases">
        <authorList>
            <person name="Sun Q."/>
            <person name="Zhou Y."/>
        </authorList>
    </citation>
    <scope>NUCLEOTIDE SEQUENCE</scope>
    <source>
        <strain evidence="10">CGMCC 4.7201</strain>
    </source>
</reference>
<dbReference type="GO" id="GO:0005524">
    <property type="term" value="F:ATP binding"/>
    <property type="evidence" value="ECO:0007669"/>
    <property type="project" value="UniProtKB-KW"/>
</dbReference>
<dbReference type="Gene3D" id="3.30.565.10">
    <property type="entry name" value="Histidine kinase-like ATPase, C-terminal domain"/>
    <property type="match status" value="1"/>
</dbReference>
<dbReference type="AlphaFoldDB" id="A0A917ZPW3"/>
<comment type="catalytic activity">
    <reaction evidence="1">
        <text>ATP + protein L-histidine = ADP + protein N-phospho-L-histidine.</text>
        <dbReference type="EC" id="2.7.13.3"/>
    </reaction>
</comment>
<evidence type="ECO:0000256" key="2">
    <source>
        <dbReference type="ARBA" id="ARBA00012438"/>
    </source>
</evidence>
<accession>A0A917ZPW3</accession>
<dbReference type="PANTHER" id="PTHR24421:SF10">
    <property type="entry name" value="NITRATE_NITRITE SENSOR PROTEIN NARQ"/>
    <property type="match status" value="1"/>
</dbReference>
<keyword evidence="7" id="KW-0067">ATP-binding</keyword>
<dbReference type="InterPro" id="IPR011712">
    <property type="entry name" value="Sig_transdc_His_kin_sub3_dim/P"/>
</dbReference>
<keyword evidence="5" id="KW-0547">Nucleotide-binding</keyword>
<dbReference type="InterPro" id="IPR050482">
    <property type="entry name" value="Sensor_HK_TwoCompSys"/>
</dbReference>
<evidence type="ECO:0000256" key="1">
    <source>
        <dbReference type="ARBA" id="ARBA00000085"/>
    </source>
</evidence>
<name>A0A917ZPW3_9ACTN</name>
<feature type="domain" description="Histidine kinase" evidence="9">
    <location>
        <begin position="74"/>
        <end position="269"/>
    </location>
</feature>
<dbReference type="PROSITE" id="PS50109">
    <property type="entry name" value="HIS_KIN"/>
    <property type="match status" value="1"/>
</dbReference>
<dbReference type="GO" id="GO:0000155">
    <property type="term" value="F:phosphorelay sensor kinase activity"/>
    <property type="evidence" value="ECO:0007669"/>
    <property type="project" value="InterPro"/>
</dbReference>
<comment type="caution">
    <text evidence="10">The sequence shown here is derived from an EMBL/GenBank/DDBJ whole genome shotgun (WGS) entry which is preliminary data.</text>
</comment>
<dbReference type="Proteomes" id="UP000641932">
    <property type="component" value="Unassembled WGS sequence"/>
</dbReference>
<dbReference type="GO" id="GO:0016020">
    <property type="term" value="C:membrane"/>
    <property type="evidence" value="ECO:0007669"/>
    <property type="project" value="InterPro"/>
</dbReference>
<dbReference type="RefSeq" id="WP_189131812.1">
    <property type="nucleotide sequence ID" value="NZ_BMMS01000010.1"/>
</dbReference>
<organism evidence="10 11">
    <name type="scientific">Wenjunlia tyrosinilytica</name>
    <dbReference type="NCBI Taxonomy" id="1544741"/>
    <lineage>
        <taxon>Bacteria</taxon>
        <taxon>Bacillati</taxon>
        <taxon>Actinomycetota</taxon>
        <taxon>Actinomycetes</taxon>
        <taxon>Kitasatosporales</taxon>
        <taxon>Streptomycetaceae</taxon>
        <taxon>Wenjunlia</taxon>
    </lineage>
</organism>
<evidence type="ECO:0000256" key="6">
    <source>
        <dbReference type="ARBA" id="ARBA00022777"/>
    </source>
</evidence>
<dbReference type="PANTHER" id="PTHR24421">
    <property type="entry name" value="NITRATE/NITRITE SENSOR PROTEIN NARX-RELATED"/>
    <property type="match status" value="1"/>
</dbReference>